<comment type="subcellular location">
    <subcellularLocation>
        <location evidence="1">Cell membrane</location>
        <topology evidence="1">Multi-pass membrane protein</topology>
    </subcellularLocation>
</comment>
<dbReference type="PANTHER" id="PTHR30572:SF4">
    <property type="entry name" value="ABC TRANSPORTER PERMEASE YTRF"/>
    <property type="match status" value="1"/>
</dbReference>
<feature type="transmembrane region" description="Helical" evidence="7">
    <location>
        <begin position="280"/>
        <end position="308"/>
    </location>
</feature>
<evidence type="ECO:0000259" key="8">
    <source>
        <dbReference type="Pfam" id="PF02687"/>
    </source>
</evidence>
<protein>
    <submittedName>
        <fullName evidence="10">ABC transporter permease</fullName>
    </submittedName>
</protein>
<dbReference type="RefSeq" id="WP_254094459.1">
    <property type="nucleotide sequence ID" value="NZ_JAHESC010000083.1"/>
</dbReference>
<organism evidence="10 11">
    <name type="scientific">Dawidia soli</name>
    <dbReference type="NCBI Taxonomy" id="2782352"/>
    <lineage>
        <taxon>Bacteria</taxon>
        <taxon>Pseudomonadati</taxon>
        <taxon>Bacteroidota</taxon>
        <taxon>Cytophagia</taxon>
        <taxon>Cytophagales</taxon>
        <taxon>Chryseotaleaceae</taxon>
        <taxon>Dawidia</taxon>
    </lineage>
</organism>
<proteinExistence type="inferred from homology"/>
<gene>
    <name evidence="10" type="ORF">KK078_29455</name>
</gene>
<evidence type="ECO:0000256" key="6">
    <source>
        <dbReference type="ARBA" id="ARBA00038076"/>
    </source>
</evidence>
<evidence type="ECO:0000313" key="10">
    <source>
        <dbReference type="EMBL" id="MBT1690728.1"/>
    </source>
</evidence>
<dbReference type="AlphaFoldDB" id="A0AAP2GLZ7"/>
<feature type="domain" description="ABC3 transporter permease C-terminal" evidence="8">
    <location>
        <begin position="287"/>
        <end position="333"/>
    </location>
</feature>
<name>A0AAP2GLZ7_9BACT</name>
<feature type="domain" description="MacB-like periplasmic core" evidence="9">
    <location>
        <begin position="26"/>
        <end position="243"/>
    </location>
</feature>
<sequence length="333" mass="36605">MNNSFVFFGKIFRIAFEAIRKNRNRSFLTTLGIIIGVAAVIMTISAGEGARLEIEEQIEGLGVNMVMIRAKQEPRGGIAVRVGKPITVKDYEMLQQNSVWMNKVSPVVGLGVRVISPWGNKNSFVYGVGDQHFAIMALQIVSGEGFTAGDVKTARKVCLIGETIREELFPNQDPIGQEMRINTVPFTVIGLLEEQGQFMGQDQDDMVIAPHTTVVNRLYGDVNFNSMLASAVTEDHVEDAKQETIALLRESHKLLPDEPDDFEVMTQLELMEITGQITGILTILLAAIASISLLVGGIGIMNIMLVSVTERTREIGIRLALGARESDILTQFL</sequence>
<feature type="transmembrane region" description="Helical" evidence="7">
    <location>
        <begin position="27"/>
        <end position="47"/>
    </location>
</feature>
<keyword evidence="4 7" id="KW-1133">Transmembrane helix</keyword>
<dbReference type="Pfam" id="PF02687">
    <property type="entry name" value="FtsX"/>
    <property type="match status" value="1"/>
</dbReference>
<reference evidence="10 11" key="1">
    <citation type="submission" date="2021-05" db="EMBL/GenBank/DDBJ databases">
        <title>A Polyphasic approach of four new species of the genus Ohtaekwangia: Ohtaekwangia histidinii sp. nov., Ohtaekwangia cretensis sp. nov., Ohtaekwangia indiensis sp. nov., Ohtaekwangia reichenbachii sp. nov. from diverse environment.</title>
        <authorList>
            <person name="Octaviana S."/>
        </authorList>
    </citation>
    <scope>NUCLEOTIDE SEQUENCE [LARGE SCALE GENOMIC DNA]</scope>
    <source>
        <strain evidence="10 11">PWU37</strain>
    </source>
</reference>
<keyword evidence="11" id="KW-1185">Reference proteome</keyword>
<dbReference type="InterPro" id="IPR003838">
    <property type="entry name" value="ABC3_permease_C"/>
</dbReference>
<dbReference type="InterPro" id="IPR025857">
    <property type="entry name" value="MacB_PCD"/>
</dbReference>
<evidence type="ECO:0000256" key="1">
    <source>
        <dbReference type="ARBA" id="ARBA00004651"/>
    </source>
</evidence>
<keyword evidence="5 7" id="KW-0472">Membrane</keyword>
<evidence type="ECO:0000256" key="5">
    <source>
        <dbReference type="ARBA" id="ARBA00023136"/>
    </source>
</evidence>
<dbReference type="PANTHER" id="PTHR30572">
    <property type="entry name" value="MEMBRANE COMPONENT OF TRANSPORTER-RELATED"/>
    <property type="match status" value="1"/>
</dbReference>
<feature type="non-terminal residue" evidence="10">
    <location>
        <position position="333"/>
    </location>
</feature>
<evidence type="ECO:0000256" key="3">
    <source>
        <dbReference type="ARBA" id="ARBA00022692"/>
    </source>
</evidence>
<evidence type="ECO:0000256" key="7">
    <source>
        <dbReference type="SAM" id="Phobius"/>
    </source>
</evidence>
<accession>A0AAP2GLZ7</accession>
<dbReference type="Proteomes" id="UP001319180">
    <property type="component" value="Unassembled WGS sequence"/>
</dbReference>
<dbReference type="GO" id="GO:0005886">
    <property type="term" value="C:plasma membrane"/>
    <property type="evidence" value="ECO:0007669"/>
    <property type="project" value="UniProtKB-SubCell"/>
</dbReference>
<comment type="caution">
    <text evidence="10">The sequence shown here is derived from an EMBL/GenBank/DDBJ whole genome shotgun (WGS) entry which is preliminary data.</text>
</comment>
<dbReference type="InterPro" id="IPR050250">
    <property type="entry name" value="Macrolide_Exporter_MacB"/>
</dbReference>
<dbReference type="GO" id="GO:0022857">
    <property type="term" value="F:transmembrane transporter activity"/>
    <property type="evidence" value="ECO:0007669"/>
    <property type="project" value="TreeGrafter"/>
</dbReference>
<dbReference type="EMBL" id="JAHESC010000083">
    <property type="protein sequence ID" value="MBT1690728.1"/>
    <property type="molecule type" value="Genomic_DNA"/>
</dbReference>
<evidence type="ECO:0000313" key="11">
    <source>
        <dbReference type="Proteomes" id="UP001319180"/>
    </source>
</evidence>
<evidence type="ECO:0000256" key="4">
    <source>
        <dbReference type="ARBA" id="ARBA00022989"/>
    </source>
</evidence>
<evidence type="ECO:0000256" key="2">
    <source>
        <dbReference type="ARBA" id="ARBA00022475"/>
    </source>
</evidence>
<keyword evidence="3 7" id="KW-0812">Transmembrane</keyword>
<evidence type="ECO:0000259" key="9">
    <source>
        <dbReference type="Pfam" id="PF12704"/>
    </source>
</evidence>
<comment type="similarity">
    <text evidence="6">Belongs to the ABC-4 integral membrane protein family.</text>
</comment>
<dbReference type="Pfam" id="PF12704">
    <property type="entry name" value="MacB_PCD"/>
    <property type="match status" value="1"/>
</dbReference>
<keyword evidence="2" id="KW-1003">Cell membrane</keyword>